<dbReference type="AlphaFoldDB" id="A0A386UDW3"/>
<evidence type="ECO:0000313" key="2">
    <source>
        <dbReference type="EMBL" id="MDP7737999.1"/>
    </source>
</evidence>
<dbReference type="Proteomes" id="UP000465240">
    <property type="component" value="Unassembled WGS sequence"/>
</dbReference>
<reference evidence="1 3" key="1">
    <citation type="journal article" date="2019" name="Emerg. Microbes Infect.">
        <title>Comprehensive subspecies identification of 175 nontuberculous mycobacteria species based on 7547 genomic profiles.</title>
        <authorList>
            <person name="Matsumoto Y."/>
            <person name="Kinjo T."/>
            <person name="Motooka D."/>
            <person name="Nabeya D."/>
            <person name="Jung N."/>
            <person name="Uechi K."/>
            <person name="Horii T."/>
            <person name="Iida T."/>
            <person name="Fujita J."/>
            <person name="Nakamura S."/>
        </authorList>
    </citation>
    <scope>NUCLEOTIDE SEQUENCE [LARGE SCALE GENOMIC DNA]</scope>
    <source>
        <strain evidence="1 3">JCM 18565</strain>
    </source>
</reference>
<accession>A0A386UDW3</accession>
<protein>
    <submittedName>
        <fullName evidence="1">ESX-1 secretion-associated protein EspL</fullName>
    </submittedName>
    <submittedName>
        <fullName evidence="2">YbaB/EbfC family nucleoid-associated protein</fullName>
    </submittedName>
</protein>
<dbReference type="EMBL" id="JAUFSA010000001">
    <property type="protein sequence ID" value="MDP7737999.1"/>
    <property type="molecule type" value="Genomic_DNA"/>
</dbReference>
<evidence type="ECO:0000313" key="3">
    <source>
        <dbReference type="Proteomes" id="UP000465240"/>
    </source>
</evidence>
<evidence type="ECO:0000313" key="1">
    <source>
        <dbReference type="EMBL" id="GFG82258.1"/>
    </source>
</evidence>
<proteinExistence type="predicted"/>
<keyword evidence="3" id="KW-1185">Reference proteome</keyword>
<dbReference type="RefSeq" id="WP_082978239.1">
    <property type="nucleotide sequence ID" value="NZ_BLKX01000001.1"/>
</dbReference>
<dbReference type="GO" id="GO:0003677">
    <property type="term" value="F:DNA binding"/>
    <property type="evidence" value="ECO:0007669"/>
    <property type="project" value="InterPro"/>
</dbReference>
<dbReference type="Proteomes" id="UP001229081">
    <property type="component" value="Unassembled WGS sequence"/>
</dbReference>
<dbReference type="EMBL" id="BLKX01000001">
    <property type="protein sequence ID" value="GFG82258.1"/>
    <property type="molecule type" value="Genomic_DNA"/>
</dbReference>
<sequence>MDMDMEPHVAAALALAARFQQALEGTLNQMNQGNFRGEDEAETVEVNINGHQWLTGVRINEGLIKELGAEVVGARINEALQNAQQAAMQYNSAAGEQLTAALEAMTKAAGNNHG</sequence>
<gene>
    <name evidence="1" type="ORF">MPRG_55340</name>
    <name evidence="2" type="ORF">QXL92_24960</name>
</gene>
<dbReference type="Gene3D" id="3.30.1310.10">
    <property type="entry name" value="Nucleoid-associated protein YbaB-like domain"/>
    <property type="match status" value="1"/>
</dbReference>
<dbReference type="Pfam" id="PF02575">
    <property type="entry name" value="YbaB_DNA_bd"/>
    <property type="match status" value="1"/>
</dbReference>
<name>A0A386UDW3_9MYCO</name>
<dbReference type="KEGG" id="mpag:C0J29_30020"/>
<dbReference type="InterPro" id="IPR036894">
    <property type="entry name" value="YbaB-like_sf"/>
</dbReference>
<comment type="caution">
    <text evidence="2">The sequence shown here is derived from an EMBL/GenBank/DDBJ whole genome shotgun (WGS) entry which is preliminary data.</text>
</comment>
<reference evidence="1" key="2">
    <citation type="submission" date="2020-02" db="EMBL/GenBank/DDBJ databases">
        <authorList>
            <person name="Matsumoto Y."/>
            <person name="Kinjo T."/>
            <person name="Motooka D."/>
            <person name="Nabeya D."/>
            <person name="Jung N."/>
            <person name="Uechi K."/>
            <person name="Horii T."/>
            <person name="Iida T."/>
            <person name="Fujita J."/>
            <person name="Nakamura S."/>
        </authorList>
    </citation>
    <scope>NUCLEOTIDE SEQUENCE</scope>
    <source>
        <strain evidence="1">JCM 18565</strain>
    </source>
</reference>
<organism evidence="2 4">
    <name type="scientific">Mycobacterium paragordonae</name>
    <dbReference type="NCBI Taxonomy" id="1389713"/>
    <lineage>
        <taxon>Bacteria</taxon>
        <taxon>Bacillati</taxon>
        <taxon>Actinomycetota</taxon>
        <taxon>Actinomycetes</taxon>
        <taxon>Mycobacteriales</taxon>
        <taxon>Mycobacteriaceae</taxon>
        <taxon>Mycobacterium</taxon>
    </lineage>
</organism>
<reference evidence="2" key="3">
    <citation type="submission" date="2023-06" db="EMBL/GenBank/DDBJ databases">
        <title>Identification of two novel mycobacterium reveal diversities and complexities of Mycobacterium gordonae clade.</title>
        <authorList>
            <person name="Matsumoto Y."/>
            <person name="Nakamura S."/>
            <person name="Motooka D."/>
            <person name="Fukushima K."/>
        </authorList>
    </citation>
    <scope>NUCLEOTIDE SEQUENCE</scope>
    <source>
        <strain evidence="2">TY812</strain>
    </source>
</reference>
<dbReference type="SUPFAM" id="SSF82607">
    <property type="entry name" value="YbaB-like"/>
    <property type="match status" value="1"/>
</dbReference>
<evidence type="ECO:0000313" key="4">
    <source>
        <dbReference type="Proteomes" id="UP001229081"/>
    </source>
</evidence>
<dbReference type="InterPro" id="IPR004401">
    <property type="entry name" value="YbaB/EbfC"/>
</dbReference>